<dbReference type="Gene3D" id="2.40.128.340">
    <property type="match status" value="1"/>
</dbReference>
<dbReference type="AlphaFoldDB" id="F2DFY3"/>
<evidence type="ECO:0000313" key="3">
    <source>
        <dbReference type="EMBL" id="BAJ94004.1"/>
    </source>
</evidence>
<dbReference type="PANTHER" id="PTHR46580:SF4">
    <property type="entry name" value="ATP_GTP-BINDING PROTEIN"/>
    <property type="match status" value="1"/>
</dbReference>
<feature type="compositionally biased region" description="Low complexity" evidence="2">
    <location>
        <begin position="550"/>
        <end position="564"/>
    </location>
</feature>
<feature type="region of interest" description="Disordered" evidence="2">
    <location>
        <begin position="523"/>
        <end position="577"/>
    </location>
</feature>
<dbReference type="PANTHER" id="PTHR46580">
    <property type="entry name" value="SENSOR KINASE-RELATED"/>
    <property type="match status" value="1"/>
</dbReference>
<proteinExistence type="evidence at transcript level"/>
<dbReference type="Pfam" id="PF13517">
    <property type="entry name" value="FG-GAP_3"/>
    <property type="match status" value="1"/>
</dbReference>
<accession>F2DFY3</accession>
<name>F2DFY3_HORVV</name>
<keyword evidence="1" id="KW-0732">Signal</keyword>
<protein>
    <submittedName>
        <fullName evidence="3">Predicted protein</fullName>
    </submittedName>
</protein>
<organism evidence="3">
    <name type="scientific">Hordeum vulgare subsp. vulgare</name>
    <name type="common">Domesticated barley</name>
    <dbReference type="NCBI Taxonomy" id="112509"/>
    <lineage>
        <taxon>Eukaryota</taxon>
        <taxon>Viridiplantae</taxon>
        <taxon>Streptophyta</taxon>
        <taxon>Embryophyta</taxon>
        <taxon>Tracheophyta</taxon>
        <taxon>Spermatophyta</taxon>
        <taxon>Magnoliopsida</taxon>
        <taxon>Liliopsida</taxon>
        <taxon>Poales</taxon>
        <taxon>Poaceae</taxon>
        <taxon>BOP clade</taxon>
        <taxon>Pooideae</taxon>
        <taxon>Triticodae</taxon>
        <taxon>Triticeae</taxon>
        <taxon>Hordeinae</taxon>
        <taxon>Hordeum</taxon>
    </lineage>
</organism>
<evidence type="ECO:0000256" key="1">
    <source>
        <dbReference type="ARBA" id="ARBA00022729"/>
    </source>
</evidence>
<dbReference type="InterPro" id="IPR028994">
    <property type="entry name" value="Integrin_alpha_N"/>
</dbReference>
<reference evidence="3" key="1">
    <citation type="journal article" date="2011" name="Plant Physiol.">
        <title>Comprehensive sequence analysis of 24,783 barley full-length cDNAs derived from 12 clone libraries.</title>
        <authorList>
            <person name="Matsumoto T."/>
            <person name="Tanaka T."/>
            <person name="Sakai H."/>
            <person name="Amano N."/>
            <person name="Kanamori H."/>
            <person name="Kurita K."/>
            <person name="Kikuta A."/>
            <person name="Kamiya K."/>
            <person name="Yamamoto M."/>
            <person name="Ikawa H."/>
            <person name="Fujii N."/>
            <person name="Hori K."/>
            <person name="Itoh T."/>
            <person name="Sato K."/>
        </authorList>
    </citation>
    <scope>NUCLEOTIDE SEQUENCE</scope>
</reference>
<dbReference type="EMBL" id="AK362800">
    <property type="protein sequence ID" value="BAJ94004.1"/>
    <property type="molecule type" value="mRNA"/>
</dbReference>
<feature type="region of interest" description="Disordered" evidence="2">
    <location>
        <begin position="319"/>
        <end position="369"/>
    </location>
</feature>
<feature type="region of interest" description="Disordered" evidence="2">
    <location>
        <begin position="224"/>
        <end position="255"/>
    </location>
</feature>
<feature type="compositionally biased region" description="Basic and acidic residues" evidence="2">
    <location>
        <begin position="565"/>
        <end position="577"/>
    </location>
</feature>
<dbReference type="InterPro" id="IPR013517">
    <property type="entry name" value="FG-GAP"/>
</dbReference>
<feature type="compositionally biased region" description="Polar residues" evidence="2">
    <location>
        <begin position="235"/>
        <end position="245"/>
    </location>
</feature>
<evidence type="ECO:0000256" key="2">
    <source>
        <dbReference type="SAM" id="MobiDB-lite"/>
    </source>
</evidence>
<feature type="compositionally biased region" description="Polar residues" evidence="2">
    <location>
        <begin position="525"/>
        <end position="535"/>
    </location>
</feature>
<sequence length="1126" mass="125344">MRRAGTPLLRRRLSGGDSLSVSARGADQVRVRVRVSVEWHILLSLLVLVCWSPLALSTSAGVETEALAEVVDTENREAWFPFPRPVSGPFSAPPSRPFPAMVNPMFQHTLVRNPLPPAHKPLIPRVVLPPIRPVAPPIKAPIMPRIRAAMPRKPLKSLKSLLKKLTQGPKPVPRVKFSKPSDLLASQQGMAADPGALLSQKLESEEIMRQWAQNDQSHKVTIVNNDNTLKDLPKSSESTGQQIRASEQARKRQVDNDIKEKAHAAAQYMANRAEQAGKVAFAQKVTSQIQTLLVQKRILQLQEQKLKVQTEQHVKAVSQEELRKGQSSGAQEHAVKAQSQEQVAKSQLKEQKVKFGQQEDTNKAVVQEQREKARQKDAAERIRVNELSLKKQAAVEQTVKLHPIVVLKNPVDEKTQLAFDPTVIEWDGRDPQGVYMQAANHLCAHRGHGRAVNWLVDSSGKSLIAARGTVRFHYWGGSKLTKCPKCRWSFISVTCLKDEMNENTEVNPHVKGLPVASSVWELNDDQSPAQSTQSTVKHDHAHVLPRPQSHGDSSGGSSSNMGNSSHDHDAAHPDESSHALVMSDKYDPFPAAQIAARAFCRFKGFVHAIRWSWSVSPSAGFGAVRFHVGGGTRNCDRCVTVFQRITCAKEPRCKKVRRKPSSAAGWFYPLIYTFPNSWMFRNEWSFDSRNTLVGDFNADGKTDFARLGADYAHFFISKGNGDFYWPVLHYPSNRSFPVDISSVDDAHAVMTQLADAAHPEAVKKWMSLKPADINGDGKADFVKVSASGILAFINIGHDLNCWNKNGWVDGCFRMVYTPFPKGFYFVKEWTWDSKATIQGDFNGDGRGDFARLGGRYIHFFISQGDGHFSFPVFPFPSGWDFGFDENVWTSIALDLNGDCRTDIVRTSERYNHALLSSANDECWFNSGWMHLSCLQVSAYQYIDSWAFSGDWSFNSPRLIVGDINGDGLDDYGRVGPSYVHLFISKGNGQFYAPVYVYPSKDTTGLASAAPQGFGVSDAEWSHLPNADYDGDGRFDIVMASTSALRGLFPRGTDDRCWYRDRIIPADCFYTKSFTYPKGADFSGRHSFNQQYSIISGDFNGDGADDFINLASPLMAYQFIAVNSGRS</sequence>
<dbReference type="SUPFAM" id="SSF69318">
    <property type="entry name" value="Integrin alpha N-terminal domain"/>
    <property type="match status" value="1"/>
</dbReference>